<feature type="region of interest" description="Disordered" evidence="1">
    <location>
        <begin position="107"/>
        <end position="163"/>
    </location>
</feature>
<protein>
    <submittedName>
        <fullName evidence="2">Unannotated protein</fullName>
    </submittedName>
</protein>
<evidence type="ECO:0000256" key="1">
    <source>
        <dbReference type="SAM" id="MobiDB-lite"/>
    </source>
</evidence>
<dbReference type="AlphaFoldDB" id="A0A6J6DDM7"/>
<gene>
    <name evidence="2" type="ORF">UFOPK1603_00640</name>
</gene>
<dbReference type="EMBL" id="CAEZTG010000045">
    <property type="protein sequence ID" value="CAB4562071.1"/>
    <property type="molecule type" value="Genomic_DNA"/>
</dbReference>
<reference evidence="2" key="1">
    <citation type="submission" date="2020-05" db="EMBL/GenBank/DDBJ databases">
        <authorList>
            <person name="Chiriac C."/>
            <person name="Salcher M."/>
            <person name="Ghai R."/>
            <person name="Kavagutti S V."/>
        </authorList>
    </citation>
    <scope>NUCLEOTIDE SEQUENCE</scope>
</reference>
<evidence type="ECO:0000313" key="2">
    <source>
        <dbReference type="EMBL" id="CAB4562071.1"/>
    </source>
</evidence>
<proteinExistence type="predicted"/>
<name>A0A6J6DDM7_9ZZZZ</name>
<sequence length="195" mass="21636">MKLVAVSDSFEVVLDLRLSRITATPFRILCKRKRVEMAWNVACTAGIGVVAPRSPNRFRALKDHKGIDALFNGHHSSPKTTEATADDRKFDHAALHHQLSPLIAGTRPRLGMRANRGRGQQPKPESKNAMGLSEYSAAPRSSDRRTGTSHREAMNSGSKTWNIPRTTALGQSRFRTRILIGVAPMSNASRRERSR</sequence>
<feature type="compositionally biased region" description="Basic and acidic residues" evidence="1">
    <location>
        <begin position="141"/>
        <end position="153"/>
    </location>
</feature>
<accession>A0A6J6DDM7</accession>
<organism evidence="2">
    <name type="scientific">freshwater metagenome</name>
    <dbReference type="NCBI Taxonomy" id="449393"/>
    <lineage>
        <taxon>unclassified sequences</taxon>
        <taxon>metagenomes</taxon>
        <taxon>ecological metagenomes</taxon>
    </lineage>
</organism>